<keyword evidence="3" id="KW-1185">Reference proteome</keyword>
<sequence length="233" mass="26073">MKLVLIILFALLQHAAANVEKTIFISPQAQPPPKDASIDNLLLVPLSEGLSTLRTELEASFPTESEPHGTIHWFLLEGLQPTSRYEVRICWMATQPTSFSLHAYDVDTAFAHSGLLTSLSDYSYKRHEKLTEADEQLLHQRKASPTENSTFLFLQILAAADYYSLNDTLMTTPPPVAVDIILDRYILNVFPESLLPTGLYLMLLAAGAWFLSRWISALLVRPSSVEEVSKKTN</sequence>
<feature type="signal peptide" evidence="1">
    <location>
        <begin position="1"/>
        <end position="17"/>
    </location>
</feature>
<reference evidence="2" key="1">
    <citation type="journal article" date="2022" name="bioRxiv">
        <title>Deciphering the potential niche of two novel black yeast fungi from a biological soil crust based on their genomes, phenotypes, and melanin regulation.</title>
        <authorList>
            <consortium name="DOE Joint Genome Institute"/>
            <person name="Carr E.C."/>
            <person name="Barton Q."/>
            <person name="Grambo S."/>
            <person name="Sullivan M."/>
            <person name="Renfro C.M."/>
            <person name="Kuo A."/>
            <person name="Pangilinan J."/>
            <person name="Lipzen A."/>
            <person name="Keymanesh K."/>
            <person name="Savage E."/>
            <person name="Barry K."/>
            <person name="Grigoriev I.V."/>
            <person name="Riekhof W.R."/>
            <person name="Harris S.S."/>
        </authorList>
    </citation>
    <scope>NUCLEOTIDE SEQUENCE</scope>
    <source>
        <strain evidence="2">JF 03-4F</strain>
    </source>
</reference>
<accession>A0AAN6E2S9</accession>
<gene>
    <name evidence="2" type="ORF">EDD36DRAFT_199408</name>
</gene>
<evidence type="ECO:0000313" key="2">
    <source>
        <dbReference type="EMBL" id="KAI1615888.1"/>
    </source>
</evidence>
<dbReference type="PANTHER" id="PTHR28022:SF1">
    <property type="entry name" value="GPI MANNOSYLTRANSFERASE 2 SUBUNIT PGA1"/>
    <property type="match status" value="1"/>
</dbReference>
<dbReference type="AlphaFoldDB" id="A0AAN6E2S9"/>
<dbReference type="PANTHER" id="PTHR28022">
    <property type="entry name" value="GPI MANNOSYLTRANSFERASE 2 SUBUNIT PGA1"/>
    <property type="match status" value="1"/>
</dbReference>
<evidence type="ECO:0000256" key="1">
    <source>
        <dbReference type="SAM" id="SignalP"/>
    </source>
</evidence>
<proteinExistence type="predicted"/>
<dbReference type="EMBL" id="MU404352">
    <property type="protein sequence ID" value="KAI1615888.1"/>
    <property type="molecule type" value="Genomic_DNA"/>
</dbReference>
<name>A0AAN6E2S9_9EURO</name>
<protein>
    <submittedName>
        <fullName evidence="2">Uncharacterized protein</fullName>
    </submittedName>
</protein>
<feature type="chain" id="PRO_5042818966" evidence="1">
    <location>
        <begin position="18"/>
        <end position="233"/>
    </location>
</feature>
<keyword evidence="1" id="KW-0732">Signal</keyword>
<dbReference type="GO" id="GO:0000030">
    <property type="term" value="F:mannosyltransferase activity"/>
    <property type="evidence" value="ECO:0007669"/>
    <property type="project" value="TreeGrafter"/>
</dbReference>
<dbReference type="GO" id="GO:0006506">
    <property type="term" value="P:GPI anchor biosynthetic process"/>
    <property type="evidence" value="ECO:0007669"/>
    <property type="project" value="TreeGrafter"/>
</dbReference>
<evidence type="ECO:0000313" key="3">
    <source>
        <dbReference type="Proteomes" id="UP001203852"/>
    </source>
</evidence>
<dbReference type="GO" id="GO:0031501">
    <property type="term" value="C:mannosyltransferase complex"/>
    <property type="evidence" value="ECO:0007669"/>
    <property type="project" value="TreeGrafter"/>
</dbReference>
<dbReference type="InterPro" id="IPR019433">
    <property type="entry name" value="GPI_ManTrfase_II_coact_Pga1"/>
</dbReference>
<organism evidence="2 3">
    <name type="scientific">Exophiala viscosa</name>
    <dbReference type="NCBI Taxonomy" id="2486360"/>
    <lineage>
        <taxon>Eukaryota</taxon>
        <taxon>Fungi</taxon>
        <taxon>Dikarya</taxon>
        <taxon>Ascomycota</taxon>
        <taxon>Pezizomycotina</taxon>
        <taxon>Eurotiomycetes</taxon>
        <taxon>Chaetothyriomycetidae</taxon>
        <taxon>Chaetothyriales</taxon>
        <taxon>Herpotrichiellaceae</taxon>
        <taxon>Exophiala</taxon>
    </lineage>
</organism>
<dbReference type="Proteomes" id="UP001203852">
    <property type="component" value="Unassembled WGS sequence"/>
</dbReference>
<dbReference type="GO" id="GO:0005789">
    <property type="term" value="C:endoplasmic reticulum membrane"/>
    <property type="evidence" value="ECO:0007669"/>
    <property type="project" value="TreeGrafter"/>
</dbReference>
<comment type="caution">
    <text evidence="2">The sequence shown here is derived from an EMBL/GenBank/DDBJ whole genome shotgun (WGS) entry which is preliminary data.</text>
</comment>